<dbReference type="AlphaFoldDB" id="A0A135P0L5"/>
<keyword evidence="2" id="KW-1185">Reference proteome</keyword>
<accession>A0A135P0L5</accession>
<protein>
    <recommendedName>
        <fullName evidence="3">BON domain-containing protein</fullName>
    </recommendedName>
</protein>
<sequence length="111" mass="12117">MFAMETAMFLSSVYDSNTFSFGMGSSLVSRCAAIEAEICYLPNFSGHDIAVQADGRCVVITGFVEKEIDFYRALNIAHDIAGADNVIFRVALRQRVTTQISSVNQGTFAFA</sequence>
<dbReference type="STRING" id="2052828.ATO67_10090"/>
<evidence type="ECO:0008006" key="3">
    <source>
        <dbReference type="Google" id="ProtNLM"/>
    </source>
</evidence>
<evidence type="ECO:0000313" key="2">
    <source>
        <dbReference type="Proteomes" id="UP000070498"/>
    </source>
</evidence>
<proteinExistence type="predicted"/>
<reference evidence="1 2" key="1">
    <citation type="submission" date="2015-11" db="EMBL/GenBank/DDBJ databases">
        <title>Draft genome sequence of Agrobacterium sp. R89-1.</title>
        <authorList>
            <person name="Zahradnik J."/>
            <person name="Kyslikova E."/>
            <person name="Palyzova A."/>
            <person name="Kyslik P."/>
        </authorList>
    </citation>
    <scope>NUCLEOTIDE SEQUENCE [LARGE SCALE GENOMIC DNA]</scope>
    <source>
        <strain evidence="1 2">R89-1</strain>
    </source>
</reference>
<name>A0A135P0L5_9HYPH</name>
<dbReference type="Proteomes" id="UP000070498">
    <property type="component" value="Unassembled WGS sequence"/>
</dbReference>
<comment type="caution">
    <text evidence="1">The sequence shown here is derived from an EMBL/GenBank/DDBJ whole genome shotgun (WGS) entry which is preliminary data.</text>
</comment>
<organism evidence="1 2">
    <name type="scientific">Agrobacterium bohemicum</name>
    <dbReference type="NCBI Taxonomy" id="2052828"/>
    <lineage>
        <taxon>Bacteria</taxon>
        <taxon>Pseudomonadati</taxon>
        <taxon>Pseudomonadota</taxon>
        <taxon>Alphaproteobacteria</taxon>
        <taxon>Hyphomicrobiales</taxon>
        <taxon>Rhizobiaceae</taxon>
        <taxon>Rhizobium/Agrobacterium group</taxon>
        <taxon>Agrobacterium</taxon>
    </lineage>
</organism>
<gene>
    <name evidence="1" type="ORF">ATO67_10090</name>
</gene>
<dbReference type="EMBL" id="LNUW01000035">
    <property type="protein sequence ID" value="KXG84971.1"/>
    <property type="molecule type" value="Genomic_DNA"/>
</dbReference>
<evidence type="ECO:0000313" key="1">
    <source>
        <dbReference type="EMBL" id="KXG84971.1"/>
    </source>
</evidence>